<evidence type="ECO:0000256" key="1">
    <source>
        <dbReference type="SAM" id="Coils"/>
    </source>
</evidence>
<feature type="region of interest" description="Disordered" evidence="2">
    <location>
        <begin position="387"/>
        <end position="432"/>
    </location>
</feature>
<evidence type="ECO:0000313" key="3">
    <source>
        <dbReference type="EMBL" id="KAL3757984.1"/>
    </source>
</evidence>
<evidence type="ECO:0000256" key="2">
    <source>
        <dbReference type="SAM" id="MobiDB-lite"/>
    </source>
</evidence>
<organism evidence="3 4">
    <name type="scientific">Discostella pseudostelligera</name>
    <dbReference type="NCBI Taxonomy" id="259834"/>
    <lineage>
        <taxon>Eukaryota</taxon>
        <taxon>Sar</taxon>
        <taxon>Stramenopiles</taxon>
        <taxon>Ochrophyta</taxon>
        <taxon>Bacillariophyta</taxon>
        <taxon>Coscinodiscophyceae</taxon>
        <taxon>Thalassiosirophycidae</taxon>
        <taxon>Stephanodiscales</taxon>
        <taxon>Stephanodiscaceae</taxon>
        <taxon>Discostella</taxon>
    </lineage>
</organism>
<keyword evidence="4" id="KW-1185">Reference proteome</keyword>
<feature type="compositionally biased region" description="Polar residues" evidence="2">
    <location>
        <begin position="387"/>
        <end position="405"/>
    </location>
</feature>
<feature type="region of interest" description="Disordered" evidence="2">
    <location>
        <begin position="871"/>
        <end position="891"/>
    </location>
</feature>
<feature type="region of interest" description="Disordered" evidence="2">
    <location>
        <begin position="1268"/>
        <end position="1288"/>
    </location>
</feature>
<feature type="coiled-coil region" evidence="1">
    <location>
        <begin position="1086"/>
        <end position="1113"/>
    </location>
</feature>
<reference evidence="3 4" key="1">
    <citation type="submission" date="2024-10" db="EMBL/GenBank/DDBJ databases">
        <title>Updated reference genomes for cyclostephanoid diatoms.</title>
        <authorList>
            <person name="Roberts W.R."/>
            <person name="Alverson A.J."/>
        </authorList>
    </citation>
    <scope>NUCLEOTIDE SEQUENCE [LARGE SCALE GENOMIC DNA]</scope>
    <source>
        <strain evidence="3 4">AJA232-27</strain>
    </source>
</reference>
<feature type="compositionally biased region" description="Basic residues" evidence="2">
    <location>
        <begin position="33"/>
        <end position="42"/>
    </location>
</feature>
<feature type="region of interest" description="Disordered" evidence="2">
    <location>
        <begin position="179"/>
        <end position="204"/>
    </location>
</feature>
<dbReference type="EMBL" id="JALLBG020000245">
    <property type="protein sequence ID" value="KAL3757984.1"/>
    <property type="molecule type" value="Genomic_DNA"/>
</dbReference>
<feature type="compositionally biased region" description="Basic and acidic residues" evidence="2">
    <location>
        <begin position="769"/>
        <end position="780"/>
    </location>
</feature>
<feature type="region of interest" description="Disordered" evidence="2">
    <location>
        <begin position="644"/>
        <end position="664"/>
    </location>
</feature>
<name>A0ABD3M1W6_9STRA</name>
<evidence type="ECO:0000313" key="4">
    <source>
        <dbReference type="Proteomes" id="UP001530293"/>
    </source>
</evidence>
<feature type="coiled-coil region" evidence="1">
    <location>
        <begin position="968"/>
        <end position="1055"/>
    </location>
</feature>
<feature type="compositionally biased region" description="Acidic residues" evidence="2">
    <location>
        <begin position="471"/>
        <end position="485"/>
    </location>
</feature>
<feature type="compositionally biased region" description="Pro residues" evidence="2">
    <location>
        <begin position="43"/>
        <end position="52"/>
    </location>
</feature>
<feature type="compositionally biased region" description="Polar residues" evidence="2">
    <location>
        <begin position="111"/>
        <end position="122"/>
    </location>
</feature>
<feature type="compositionally biased region" description="Polar residues" evidence="2">
    <location>
        <begin position="822"/>
        <end position="845"/>
    </location>
</feature>
<accession>A0ABD3M1W6</accession>
<comment type="caution">
    <text evidence="3">The sequence shown here is derived from an EMBL/GenBank/DDBJ whole genome shotgun (WGS) entry which is preliminary data.</text>
</comment>
<feature type="region of interest" description="Disordered" evidence="2">
    <location>
        <begin position="769"/>
        <end position="792"/>
    </location>
</feature>
<gene>
    <name evidence="3" type="ORF">ACHAWU_006042</name>
</gene>
<feature type="region of interest" description="Disordered" evidence="2">
    <location>
        <begin position="29"/>
        <end position="59"/>
    </location>
</feature>
<proteinExistence type="predicted"/>
<dbReference type="Proteomes" id="UP001530293">
    <property type="component" value="Unassembled WGS sequence"/>
</dbReference>
<feature type="region of interest" description="Disordered" evidence="2">
    <location>
        <begin position="818"/>
        <end position="845"/>
    </location>
</feature>
<feature type="region of interest" description="Disordered" evidence="2">
    <location>
        <begin position="467"/>
        <end position="487"/>
    </location>
</feature>
<feature type="region of interest" description="Disordered" evidence="2">
    <location>
        <begin position="111"/>
        <end position="148"/>
    </location>
</feature>
<sequence length="1317" mass="147804">MVPPPPPPPYNYNHHAWNANTTGWQSVLQTQHHNQHQRHHRVAPPPPPPPPQHAATVTRPAAPPVQSVSVHHLLPASIPVAPKVTFLINDNDSRSGPAKNLNALSPKLQSFFQGTTGNSQTIQRDDTNHPQMMTPYRGGTSNDENDESVHLFSPTQLLDASDDSSVTLLHSIFSPKFHAQSAKKKKKRSNSSLHHQDEQQHQVMQEHGVLRGGRGGEAINHHHSIFSPVSTGSTTIGGRIDVDDANDNSMAMSEMSDEFSTIHAILRGETVDSIKKLVGLDRANHPLFQSKSEGNDAVGMGTSNSNVTSTTAMGHCEYDVESKYDGTDQIVNDNANQFQDLHDDNNPSIADDSTEVMLDKARLLSNNTRNQDKVPTSTYHHDQNINFTSPPGNHQQQSIATSRYATKTPKVTPPTSDDEFYTPSTSDKPDREQYYDMIPRLSSSVPCPMALTFDVAVGTSEGVKRGLTPVWEDDDEGKAEEEDDIQSSKVDWDDVLEHIQSLEMDYSSVDMKEFRTPKQQGMDRQMNDYDTDGYDDDDDEEFFSPLVLHSGHTPSNQQYGYNSNPNMMNSVQSSLTALDFNNEPMIEDNINQFPASNRELPTSSVPHESSEVAAKIDYTPSLGYADVKQDLQSLLKEAKILSPPDKSRYLPVSNPSNVPPSPTPQLSMDLGYSHDNSYVQSPTSFHLHSPSVSDLPKEALTVDFVKSCDNTKQLQAILGLLSDDNTCATHKNIGKRGKQLRYPSLARLVEKRLQKLLLKEQDELAKLVNERSGGADKENVDPLTLRNQEKGGSAYDNARENIFPVDCVTVLNDSNEAGAKNYESTNQNGSPSAANESTSMSKSSLDMNLSESIMLEDESFYWKQGADHADDNIKNDNSNHGLAAAQRRDMDTQTHESDEIFDSYEEFKDQLASTIASNARLAEEMNYVAKEQRGVETRLSTNLERMTEQFQQHHNADTTDNRLHQIQIAEFEKINHTLREEIQRLREQIHLLNQSAEGTTRQLQSELEEARHQQSRLFQDKEKVCRELDEIRSMYDKAQREIARLKLLLDKKNEGEDAEKIQRVVESAKLANKALANALAVSEKDLADACAAKEKSERECNALRDRSNKLEDKTSFLLSEVKKVTEELSSSHAYIDKLYAGLEASRMRSQEIMNDFQRRENEWMESKRGFSQRIEELENQIGSDSQHKVSMDAYLSVVKQTRYYKFESMKSQQTINLLKDQLEDVRKSSVAKRDSSQRVPTVIETSRQSVPINDENVVNSTRVEQIDQRSQKNDVAGMHQQQGKQLSRIAVVRAAGGRKGLSEQLKKARRFGEKQVS</sequence>
<keyword evidence="1" id="KW-0175">Coiled coil</keyword>
<protein>
    <submittedName>
        <fullName evidence="3">Uncharacterized protein</fullName>
    </submittedName>
</protein>